<dbReference type="EMBL" id="OD582607">
    <property type="protein sequence ID" value="CAD7451005.1"/>
    <property type="molecule type" value="Genomic_DNA"/>
</dbReference>
<gene>
    <name evidence="2" type="ORF">TBIB3V08_LOCUS13274</name>
</gene>
<evidence type="ECO:0000256" key="1">
    <source>
        <dbReference type="SAM" id="SignalP"/>
    </source>
</evidence>
<organism evidence="2">
    <name type="scientific">Timema bartmani</name>
    <dbReference type="NCBI Taxonomy" id="61472"/>
    <lineage>
        <taxon>Eukaryota</taxon>
        <taxon>Metazoa</taxon>
        <taxon>Ecdysozoa</taxon>
        <taxon>Arthropoda</taxon>
        <taxon>Hexapoda</taxon>
        <taxon>Insecta</taxon>
        <taxon>Pterygota</taxon>
        <taxon>Neoptera</taxon>
        <taxon>Polyneoptera</taxon>
        <taxon>Phasmatodea</taxon>
        <taxon>Timematodea</taxon>
        <taxon>Timematoidea</taxon>
        <taxon>Timematidae</taxon>
        <taxon>Timema</taxon>
    </lineage>
</organism>
<protein>
    <submittedName>
        <fullName evidence="2">Uncharacterized protein</fullName>
    </submittedName>
</protein>
<keyword evidence="1" id="KW-0732">Signal</keyword>
<reference evidence="2" key="1">
    <citation type="submission" date="2020-11" db="EMBL/GenBank/DDBJ databases">
        <authorList>
            <person name="Tran Van P."/>
        </authorList>
    </citation>
    <scope>NUCLEOTIDE SEQUENCE</scope>
</reference>
<accession>A0A7R9FCH5</accession>
<sequence length="366" mass="42978">MSTRLMIIVISILMSQCRGFSIQDMFPEVVLNSVHEFTNALVKLNPTYTGMWVLKSIFGIPQLVLDSVEVTVSYIAWHGLVWLETKVLASPKMKEALNESNDYWKVLFAVNHLLEFGDAIKFMDRWLPLIKTRDPKIFLKDFIDMTFCTPVGDYDDLLQIFDTIGLESAGKLKKLKEFSEIKKDMILDDNLFILFLNWRCQIENSTAMMEAMMERPKYTKVLEDIAPYFITNMSKHYYPQANYLLSFYVKPLYKSVNKTRMCVSGRKRCQAYKSFKDLVTKHRFYLLKSCGIGIKELGKNLIDSENWWRFLHQVSARKVLSRKYQKALNSVFPFIDKTWRIPSLIGVAFSDWRLFHMLEIDKIEDY</sequence>
<dbReference type="AlphaFoldDB" id="A0A7R9FCH5"/>
<evidence type="ECO:0000313" key="2">
    <source>
        <dbReference type="EMBL" id="CAD7451005.1"/>
    </source>
</evidence>
<feature type="signal peptide" evidence="1">
    <location>
        <begin position="1"/>
        <end position="19"/>
    </location>
</feature>
<proteinExistence type="predicted"/>
<feature type="chain" id="PRO_5031243155" evidence="1">
    <location>
        <begin position="20"/>
        <end position="366"/>
    </location>
</feature>
<name>A0A7R9FCH5_9NEOP</name>